<dbReference type="Gene3D" id="3.10.129.10">
    <property type="entry name" value="Hotdog Thioesterase"/>
    <property type="match status" value="1"/>
</dbReference>
<reference evidence="3" key="2">
    <citation type="submission" date="2023-05" db="EMBL/GenBank/DDBJ databases">
        <authorList>
            <consortium name="Lawrence Berkeley National Laboratory"/>
            <person name="Steindorff A."/>
            <person name="Hensen N."/>
            <person name="Bonometti L."/>
            <person name="Westerberg I."/>
            <person name="Brannstrom I.O."/>
            <person name="Guillou S."/>
            <person name="Cros-Aarteil S."/>
            <person name="Calhoun S."/>
            <person name="Haridas S."/>
            <person name="Kuo A."/>
            <person name="Mondo S."/>
            <person name="Pangilinan J."/>
            <person name="Riley R."/>
            <person name="Labutti K."/>
            <person name="Andreopoulos B."/>
            <person name="Lipzen A."/>
            <person name="Chen C."/>
            <person name="Yanf M."/>
            <person name="Daum C."/>
            <person name="Ng V."/>
            <person name="Clum A."/>
            <person name="Ohm R."/>
            <person name="Martin F."/>
            <person name="Silar P."/>
            <person name="Natvig D."/>
            <person name="Lalanne C."/>
            <person name="Gautier V."/>
            <person name="Ament-Velasquez S.L."/>
            <person name="Kruys A."/>
            <person name="Hutchinson M.I."/>
            <person name="Powell A.J."/>
            <person name="Barry K."/>
            <person name="Miller A.N."/>
            <person name="Grigoriev I.V."/>
            <person name="Debuchy R."/>
            <person name="Gladieux P."/>
            <person name="Thoren M.H."/>
            <person name="Johannesson H."/>
        </authorList>
    </citation>
    <scope>NUCLEOTIDE SEQUENCE</scope>
    <source>
        <strain evidence="3">CBS 359.72</strain>
    </source>
</reference>
<gene>
    <name evidence="3" type="ORF">C7999DRAFT_37593</name>
</gene>
<evidence type="ECO:0000313" key="3">
    <source>
        <dbReference type="EMBL" id="KAK4251536.1"/>
    </source>
</evidence>
<dbReference type="PANTHER" id="PTHR47260">
    <property type="entry name" value="UPF0644 PROTEIN PB2B4.06"/>
    <property type="match status" value="1"/>
</dbReference>
<dbReference type="SUPFAM" id="SSF54637">
    <property type="entry name" value="Thioesterase/thiol ester dehydrase-isomerase"/>
    <property type="match status" value="1"/>
</dbReference>
<evidence type="ECO:0000256" key="1">
    <source>
        <dbReference type="SAM" id="MobiDB-lite"/>
    </source>
</evidence>
<keyword evidence="4" id="KW-1185">Reference proteome</keyword>
<dbReference type="InterPro" id="IPR006683">
    <property type="entry name" value="Thioestr_dom"/>
</dbReference>
<dbReference type="InterPro" id="IPR029069">
    <property type="entry name" value="HotDog_dom_sf"/>
</dbReference>
<organism evidence="3 4">
    <name type="scientific">Corynascus novoguineensis</name>
    <dbReference type="NCBI Taxonomy" id="1126955"/>
    <lineage>
        <taxon>Eukaryota</taxon>
        <taxon>Fungi</taxon>
        <taxon>Dikarya</taxon>
        <taxon>Ascomycota</taxon>
        <taxon>Pezizomycotina</taxon>
        <taxon>Sordariomycetes</taxon>
        <taxon>Sordariomycetidae</taxon>
        <taxon>Sordariales</taxon>
        <taxon>Chaetomiaceae</taxon>
        <taxon>Corynascus</taxon>
    </lineage>
</organism>
<accession>A0AAN7HIP4</accession>
<dbReference type="Pfam" id="PF03061">
    <property type="entry name" value="4HBT"/>
    <property type="match status" value="1"/>
</dbReference>
<name>A0AAN7HIP4_9PEZI</name>
<evidence type="ECO:0000313" key="4">
    <source>
        <dbReference type="Proteomes" id="UP001303647"/>
    </source>
</evidence>
<reference evidence="3" key="1">
    <citation type="journal article" date="2023" name="Mol. Phylogenet. Evol.">
        <title>Genome-scale phylogeny and comparative genomics of the fungal order Sordariales.</title>
        <authorList>
            <person name="Hensen N."/>
            <person name="Bonometti L."/>
            <person name="Westerberg I."/>
            <person name="Brannstrom I.O."/>
            <person name="Guillou S."/>
            <person name="Cros-Aarteil S."/>
            <person name="Calhoun S."/>
            <person name="Haridas S."/>
            <person name="Kuo A."/>
            <person name="Mondo S."/>
            <person name="Pangilinan J."/>
            <person name="Riley R."/>
            <person name="LaButti K."/>
            <person name="Andreopoulos B."/>
            <person name="Lipzen A."/>
            <person name="Chen C."/>
            <person name="Yan M."/>
            <person name="Daum C."/>
            <person name="Ng V."/>
            <person name="Clum A."/>
            <person name="Steindorff A."/>
            <person name="Ohm R.A."/>
            <person name="Martin F."/>
            <person name="Silar P."/>
            <person name="Natvig D.O."/>
            <person name="Lalanne C."/>
            <person name="Gautier V."/>
            <person name="Ament-Velasquez S.L."/>
            <person name="Kruys A."/>
            <person name="Hutchinson M.I."/>
            <person name="Powell A.J."/>
            <person name="Barry K."/>
            <person name="Miller A.N."/>
            <person name="Grigoriev I.V."/>
            <person name="Debuchy R."/>
            <person name="Gladieux P."/>
            <person name="Hiltunen Thoren M."/>
            <person name="Johannesson H."/>
        </authorList>
    </citation>
    <scope>NUCLEOTIDE SEQUENCE</scope>
    <source>
        <strain evidence="3">CBS 359.72</strain>
    </source>
</reference>
<comment type="caution">
    <text evidence="3">The sequence shown here is derived from an EMBL/GenBank/DDBJ whole genome shotgun (WGS) entry which is preliminary data.</text>
</comment>
<feature type="region of interest" description="Disordered" evidence="1">
    <location>
        <begin position="1"/>
        <end position="66"/>
    </location>
</feature>
<feature type="compositionally biased region" description="Basic and acidic residues" evidence="1">
    <location>
        <begin position="132"/>
        <end position="149"/>
    </location>
</feature>
<protein>
    <submittedName>
        <fullName evidence="3">HotDog domain-containing protein</fullName>
    </submittedName>
</protein>
<dbReference type="CDD" id="cd03443">
    <property type="entry name" value="PaaI_thioesterase"/>
    <property type="match status" value="1"/>
</dbReference>
<sequence>MGAMRNAQAKQYGTEAKARGDVQPPHQQDSQQDSQQQPTLSVDEGGSRSENLAHPSQEEHNQHIPDPVGHFLSIPWTARLLTDPAAFGVVVPDRRPLASGDWRLVRKVFNGAGTVRACVAFFVKLPTTTTQREGRGRGSELGKGDDELPPHPLTKSKALLRGGGPLDGENPERPFLMFNALLDLGEDLSGFRGVLHGGALAVVLDEAMCAAADNQTPAVFTASMSISFLKPVRIPGPVIVRARVVKKQGRRIYVKGAIEDGEGIFKKLNGFMGSTE</sequence>
<dbReference type="EMBL" id="MU857605">
    <property type="protein sequence ID" value="KAK4251536.1"/>
    <property type="molecule type" value="Genomic_DNA"/>
</dbReference>
<evidence type="ECO:0000259" key="2">
    <source>
        <dbReference type="Pfam" id="PF03061"/>
    </source>
</evidence>
<dbReference type="InterPro" id="IPR052061">
    <property type="entry name" value="PTE-AB_protein"/>
</dbReference>
<feature type="region of interest" description="Disordered" evidence="1">
    <location>
        <begin position="129"/>
        <end position="164"/>
    </location>
</feature>
<dbReference type="AlphaFoldDB" id="A0AAN7HIP4"/>
<feature type="compositionally biased region" description="Low complexity" evidence="1">
    <location>
        <begin position="23"/>
        <end position="38"/>
    </location>
</feature>
<proteinExistence type="predicted"/>
<dbReference type="Proteomes" id="UP001303647">
    <property type="component" value="Unassembled WGS sequence"/>
</dbReference>
<dbReference type="PANTHER" id="PTHR47260:SF3">
    <property type="entry name" value="THIOESTERASE FAMILY PROTEIN (AFU_ORTHOLOGUE AFUA_7G03960)"/>
    <property type="match status" value="1"/>
</dbReference>
<feature type="domain" description="Thioesterase" evidence="2">
    <location>
        <begin position="193"/>
        <end position="263"/>
    </location>
</feature>